<dbReference type="InterPro" id="IPR036700">
    <property type="entry name" value="BOBF_sf"/>
</dbReference>
<dbReference type="EMBL" id="AP022213">
    <property type="protein sequence ID" value="BBT14255.1"/>
    <property type="molecule type" value="Genomic_DNA"/>
</dbReference>
<evidence type="ECO:0000313" key="5">
    <source>
        <dbReference type="EMBL" id="MWK54976.1"/>
    </source>
</evidence>
<evidence type="ECO:0000256" key="1">
    <source>
        <dbReference type="ARBA" id="ARBA00022729"/>
    </source>
</evidence>
<dbReference type="AlphaFoldDB" id="A0A1I0SM84"/>
<protein>
    <submittedName>
        <fullName evidence="5">NirD/YgiW/YdeI family stress tolerance protein</fullName>
    </submittedName>
</protein>
<evidence type="ECO:0000313" key="3">
    <source>
        <dbReference type="EMBL" id="BBT14255.1"/>
    </source>
</evidence>
<dbReference type="Pfam" id="PF04076">
    <property type="entry name" value="BOF"/>
    <property type="match status" value="1"/>
</dbReference>
<dbReference type="Proteomes" id="UP000461288">
    <property type="component" value="Unassembled WGS sequence"/>
</dbReference>
<keyword evidence="8" id="KW-1185">Reference proteome</keyword>
<dbReference type="PANTHER" id="PTHR36571:SF1">
    <property type="entry name" value="PROTEIN YGIW"/>
    <property type="match status" value="1"/>
</dbReference>
<dbReference type="Gene3D" id="2.40.50.200">
    <property type="entry name" value="Bacterial OB-fold"/>
    <property type="match status" value="1"/>
</dbReference>
<feature type="chain" id="PRO_5044559286" evidence="2">
    <location>
        <begin position="21"/>
        <end position="115"/>
    </location>
</feature>
<dbReference type="SUPFAM" id="SSF101756">
    <property type="entry name" value="Hypothetical protein YgiW"/>
    <property type="match status" value="1"/>
</dbReference>
<dbReference type="EMBL" id="WTFN01000005">
    <property type="protein sequence ID" value="MWK54976.1"/>
    <property type="molecule type" value="Genomic_DNA"/>
</dbReference>
<organism evidence="5 6">
    <name type="scientific">Metapseudomonas otitidis</name>
    <dbReference type="NCBI Taxonomy" id="319939"/>
    <lineage>
        <taxon>Bacteria</taxon>
        <taxon>Pseudomonadati</taxon>
        <taxon>Pseudomonadota</taxon>
        <taxon>Gammaproteobacteria</taxon>
        <taxon>Pseudomonadales</taxon>
        <taxon>Pseudomonadaceae</taxon>
        <taxon>Metapseudomonas</taxon>
    </lineage>
</organism>
<dbReference type="STRING" id="319939.SAMN05216263_101190"/>
<reference evidence="3 7" key="1">
    <citation type="submission" date="2019-12" db="EMBL/GenBank/DDBJ databases">
        <title>complete genome sequences of Pseudomonas otitidis str. WP8-S17-CRE-03 isolated from wastewater treatment plant effluent.</title>
        <authorList>
            <person name="Sekizuka T."/>
            <person name="Itokawa K."/>
            <person name="Yatsu K."/>
            <person name="Inamine Y."/>
            <person name="Kuroda M."/>
        </authorList>
    </citation>
    <scope>NUCLEOTIDE SEQUENCE [LARGE SCALE GENOMIC DNA]</scope>
    <source>
        <strain evidence="3 7">WP8-S17-CRE-03</strain>
    </source>
</reference>
<keyword evidence="1 2" id="KW-0732">Signal</keyword>
<dbReference type="InterPro" id="IPR005220">
    <property type="entry name" value="CarO-like"/>
</dbReference>
<dbReference type="NCBIfam" id="NF033674">
    <property type="entry name" value="stress_OB_fold"/>
    <property type="match status" value="1"/>
</dbReference>
<reference evidence="5 6" key="2">
    <citation type="submission" date="2019-12" db="EMBL/GenBank/DDBJ databases">
        <title>Draft genome sequence of Pseudomonas otitidis recovered from a chicken carcass.</title>
        <authorList>
            <person name="Vieira T.R."/>
            <person name="Oliviera E.F.C."/>
            <person name="Silva N.M.V."/>
            <person name="Sambrano G.E."/>
            <person name="Cibulski S.P."/>
            <person name="Cardoso M.R.I."/>
        </authorList>
    </citation>
    <scope>NUCLEOTIDE SEQUENCE [LARGE SCALE GENOMIC DNA]</scope>
    <source>
        <strain evidence="5 6">25_K</strain>
    </source>
</reference>
<reference evidence="4 8" key="3">
    <citation type="submission" date="2023-10" db="EMBL/GenBank/DDBJ databases">
        <title>Pseudomonas otitidis isolated from a paediatric patient with cystic fibrosis in Chile.</title>
        <authorList>
            <person name="Amsteins-Romero L."/>
            <person name="Opazo-Capurro A."/>
            <person name="Matus-Kohler M."/>
            <person name="Gonzalez-Rocha G."/>
        </authorList>
    </citation>
    <scope>NUCLEOTIDE SEQUENCE [LARGE SCALE GENOMIC DNA]</scope>
    <source>
        <strain evidence="4 8">P-714</strain>
    </source>
</reference>
<dbReference type="Proteomes" id="UP000515591">
    <property type="component" value="Chromosome"/>
</dbReference>
<accession>A0A1I0SM84</accession>
<dbReference type="Proteomes" id="UP001273935">
    <property type="component" value="Unassembled WGS sequence"/>
</dbReference>
<gene>
    <name evidence="5" type="ORF">GO594_03210</name>
    <name evidence="4" type="ORF">R0G64_13010</name>
    <name evidence="3" type="ORF">WP8S17C03_03040</name>
</gene>
<dbReference type="RefSeq" id="WP_074967111.1">
    <property type="nucleotide sequence ID" value="NZ_AP022213.1"/>
</dbReference>
<evidence type="ECO:0000313" key="8">
    <source>
        <dbReference type="Proteomes" id="UP001273935"/>
    </source>
</evidence>
<dbReference type="EMBL" id="JAWJUL010000044">
    <property type="protein sequence ID" value="MDV3440348.1"/>
    <property type="molecule type" value="Genomic_DNA"/>
</dbReference>
<name>A0A1I0SM84_9GAMM</name>
<evidence type="ECO:0000313" key="7">
    <source>
        <dbReference type="Proteomes" id="UP000515591"/>
    </source>
</evidence>
<evidence type="ECO:0000313" key="6">
    <source>
        <dbReference type="Proteomes" id="UP000461288"/>
    </source>
</evidence>
<dbReference type="PANTHER" id="PTHR36571">
    <property type="entry name" value="PROTEIN YGIW"/>
    <property type="match status" value="1"/>
</dbReference>
<feature type="signal peptide" evidence="2">
    <location>
        <begin position="1"/>
        <end position="20"/>
    </location>
</feature>
<sequence length="115" mass="12437">MNAKYLALLIAPLFSTAALASSYTGPGANQAITTVAAAMQASDDATVVLQGQIVKRIKGDIYEFKDATGTIKVEIDDEDWPTQSIDDKATVKLTGEVDRDLMGREIDVEFVERVN</sequence>
<evidence type="ECO:0000256" key="2">
    <source>
        <dbReference type="SAM" id="SignalP"/>
    </source>
</evidence>
<evidence type="ECO:0000313" key="4">
    <source>
        <dbReference type="EMBL" id="MDV3440348.1"/>
    </source>
</evidence>
<proteinExistence type="predicted"/>